<evidence type="ECO:0000313" key="6">
    <source>
        <dbReference type="Proteomes" id="UP001050691"/>
    </source>
</evidence>
<proteinExistence type="inferred from homology"/>
<dbReference type="InterPro" id="IPR044996">
    <property type="entry name" value="COQ10-like"/>
</dbReference>
<dbReference type="PANTHER" id="PTHR12901">
    <property type="entry name" value="SPERM PROTEIN HOMOLOG"/>
    <property type="match status" value="1"/>
</dbReference>
<dbReference type="EMBL" id="BPWL01000002">
    <property type="protein sequence ID" value="GJJ07044.1"/>
    <property type="molecule type" value="Genomic_DNA"/>
</dbReference>
<dbReference type="InterPro" id="IPR023393">
    <property type="entry name" value="START-like_dom_sf"/>
</dbReference>
<protein>
    <recommendedName>
        <fullName evidence="4">Coenzyme Q-binding protein COQ10 START domain-containing protein</fullName>
    </recommendedName>
</protein>
<comment type="function">
    <text evidence="3">Required for the function of coenzyme Q in the respiratory chain. May serve as a chaperone or may be involved in the transport of Q6 from its site of synthesis to the catalytic sites of the respiratory complexes.</text>
</comment>
<evidence type="ECO:0000256" key="1">
    <source>
        <dbReference type="ARBA" id="ARBA00006885"/>
    </source>
</evidence>
<dbReference type="GO" id="GO:0005739">
    <property type="term" value="C:mitochondrion"/>
    <property type="evidence" value="ECO:0007669"/>
    <property type="project" value="TreeGrafter"/>
</dbReference>
<evidence type="ECO:0000313" key="5">
    <source>
        <dbReference type="EMBL" id="GJJ07044.1"/>
    </source>
</evidence>
<dbReference type="GO" id="GO:0048039">
    <property type="term" value="F:ubiquinone binding"/>
    <property type="evidence" value="ECO:0007669"/>
    <property type="project" value="InterPro"/>
</dbReference>
<dbReference type="AlphaFoldDB" id="A0AAV5A2S9"/>
<comment type="similarity">
    <text evidence="1">Belongs to the COQ10 family.</text>
</comment>
<gene>
    <name evidence="5" type="ORF">Clacol_001242</name>
</gene>
<dbReference type="CDD" id="cd07813">
    <property type="entry name" value="COQ10p_like"/>
    <property type="match status" value="1"/>
</dbReference>
<dbReference type="SUPFAM" id="SSF55961">
    <property type="entry name" value="Bet v1-like"/>
    <property type="match status" value="1"/>
</dbReference>
<dbReference type="PANTHER" id="PTHR12901:SF10">
    <property type="entry name" value="COENZYME Q-BINDING PROTEIN COQ10, MITOCHONDRIAL"/>
    <property type="match status" value="1"/>
</dbReference>
<dbReference type="Pfam" id="PF03364">
    <property type="entry name" value="Polyketide_cyc"/>
    <property type="match status" value="1"/>
</dbReference>
<feature type="domain" description="Coenzyme Q-binding protein COQ10 START" evidence="4">
    <location>
        <begin position="45"/>
        <end position="206"/>
    </location>
</feature>
<evidence type="ECO:0000256" key="2">
    <source>
        <dbReference type="ARBA" id="ARBA00011814"/>
    </source>
</evidence>
<sequence>MLRSVTLKLRGGHHHLLPHNSSWSSFDSGFNSNSTEKYHERKILPYAQEQMYNVVADVESYKHFLPYCSQSRVLSKTVTNDEGDGVIKLQGELTVAFMGIEETYISDVKCRPNELVQAVASTGTPLFKSLMTTWSFQPASVTSPHPTANITETLQKKPHTTSALTSTHGPTLVTFDLEFAFANPLYAHLSSKFSSKVAKLMIDAFERRCLHLYGPGTE</sequence>
<comment type="subunit">
    <text evidence="2">Interacts with coenzyme Q.</text>
</comment>
<dbReference type="Gene3D" id="3.30.530.20">
    <property type="match status" value="1"/>
</dbReference>
<dbReference type="GO" id="GO:0045333">
    <property type="term" value="P:cellular respiration"/>
    <property type="evidence" value="ECO:0007669"/>
    <property type="project" value="InterPro"/>
</dbReference>
<name>A0AAV5A2S9_9AGAM</name>
<dbReference type="InterPro" id="IPR005031">
    <property type="entry name" value="COQ10_START"/>
</dbReference>
<evidence type="ECO:0000259" key="4">
    <source>
        <dbReference type="Pfam" id="PF03364"/>
    </source>
</evidence>
<evidence type="ECO:0000256" key="3">
    <source>
        <dbReference type="ARBA" id="ARBA00024947"/>
    </source>
</evidence>
<accession>A0AAV5A2S9</accession>
<organism evidence="5 6">
    <name type="scientific">Clathrus columnatus</name>
    <dbReference type="NCBI Taxonomy" id="1419009"/>
    <lineage>
        <taxon>Eukaryota</taxon>
        <taxon>Fungi</taxon>
        <taxon>Dikarya</taxon>
        <taxon>Basidiomycota</taxon>
        <taxon>Agaricomycotina</taxon>
        <taxon>Agaricomycetes</taxon>
        <taxon>Phallomycetidae</taxon>
        <taxon>Phallales</taxon>
        <taxon>Clathraceae</taxon>
        <taxon>Clathrus</taxon>
    </lineage>
</organism>
<comment type="caution">
    <text evidence="5">The sequence shown here is derived from an EMBL/GenBank/DDBJ whole genome shotgun (WGS) entry which is preliminary data.</text>
</comment>
<keyword evidence="6" id="KW-1185">Reference proteome</keyword>
<dbReference type="Proteomes" id="UP001050691">
    <property type="component" value="Unassembled WGS sequence"/>
</dbReference>
<reference evidence="5" key="1">
    <citation type="submission" date="2021-10" db="EMBL/GenBank/DDBJ databases">
        <title>De novo Genome Assembly of Clathrus columnatus (Basidiomycota, Fungi) Using Illumina and Nanopore Sequence Data.</title>
        <authorList>
            <person name="Ogiso-Tanaka E."/>
            <person name="Itagaki H."/>
            <person name="Hosoya T."/>
            <person name="Hosaka K."/>
        </authorList>
    </citation>
    <scope>NUCLEOTIDE SEQUENCE</scope>
    <source>
        <strain evidence="5">MO-923</strain>
    </source>
</reference>